<dbReference type="InterPro" id="IPR053842">
    <property type="entry name" value="NikA-like"/>
</dbReference>
<dbReference type="EMBL" id="WWEO01000037">
    <property type="protein sequence ID" value="NCD68279.1"/>
    <property type="molecule type" value="Genomic_DNA"/>
</dbReference>
<feature type="region of interest" description="Disordered" evidence="1">
    <location>
        <begin position="1"/>
        <end position="22"/>
    </location>
</feature>
<gene>
    <name evidence="2" type="primary">mobC</name>
    <name evidence="2" type="ORF">GSY63_02780</name>
</gene>
<dbReference type="Pfam" id="PF21983">
    <property type="entry name" value="NikA-like"/>
    <property type="match status" value="1"/>
</dbReference>
<accession>A0A965ZE07</accession>
<reference evidence="2" key="2">
    <citation type="submission" date="2020-10" db="EMBL/GenBank/DDBJ databases">
        <title>Mucilaginibacter sp. nov., isolated from soil.</title>
        <authorList>
            <person name="Jeon C.O."/>
        </authorList>
    </citation>
    <scope>NUCLEOTIDE SEQUENCE</scope>
    <source>
        <strain evidence="2">R11</strain>
    </source>
</reference>
<sequence length="136" mass="15646">MDKLKNKGGRPPKQSGKRTEQIKVRITEDEDKALRGLEKEFGISRSDLVRKRVLYDAELILVNARELILQIDKVGVELARSGNNINQLARHANTIAMTGDPPTSVLTRYNFLMDQHINVQKELEVCLRKIIRMMHR</sequence>
<evidence type="ECO:0000256" key="1">
    <source>
        <dbReference type="SAM" id="MobiDB-lite"/>
    </source>
</evidence>
<protein>
    <submittedName>
        <fullName evidence="2">Plasmid mobilization relaxosome protein MobC</fullName>
    </submittedName>
</protein>
<reference evidence="2" key="1">
    <citation type="submission" date="2020-01" db="EMBL/GenBank/DDBJ databases">
        <authorList>
            <person name="Seo Y.L."/>
        </authorList>
    </citation>
    <scope>NUCLEOTIDE SEQUENCE</scope>
    <source>
        <strain evidence="2">R11</strain>
    </source>
</reference>
<organism evidence="2 3">
    <name type="scientific">Mucilaginibacter agri</name>
    <dbReference type="NCBI Taxonomy" id="2695265"/>
    <lineage>
        <taxon>Bacteria</taxon>
        <taxon>Pseudomonadati</taxon>
        <taxon>Bacteroidota</taxon>
        <taxon>Sphingobacteriia</taxon>
        <taxon>Sphingobacteriales</taxon>
        <taxon>Sphingobacteriaceae</taxon>
        <taxon>Mucilaginibacter</taxon>
    </lineage>
</organism>
<keyword evidence="3" id="KW-1185">Reference proteome</keyword>
<dbReference type="AlphaFoldDB" id="A0A965ZE07"/>
<evidence type="ECO:0000313" key="3">
    <source>
        <dbReference type="Proteomes" id="UP000638732"/>
    </source>
</evidence>
<evidence type="ECO:0000313" key="2">
    <source>
        <dbReference type="EMBL" id="NCD68279.1"/>
    </source>
</evidence>
<feature type="compositionally biased region" description="Basic residues" evidence="1">
    <location>
        <begin position="1"/>
        <end position="10"/>
    </location>
</feature>
<dbReference type="RefSeq" id="WP_166584307.1">
    <property type="nucleotide sequence ID" value="NZ_WWEO01000037.1"/>
</dbReference>
<dbReference type="Proteomes" id="UP000638732">
    <property type="component" value="Unassembled WGS sequence"/>
</dbReference>
<comment type="caution">
    <text evidence="2">The sequence shown here is derived from an EMBL/GenBank/DDBJ whole genome shotgun (WGS) entry which is preliminary data.</text>
</comment>
<name>A0A965ZE07_9SPHI</name>
<proteinExistence type="predicted"/>